<dbReference type="PANTHER" id="PTHR37419">
    <property type="entry name" value="SERINE/THREONINE-PROTEIN KINASE TOXIN HIPA"/>
    <property type="match status" value="1"/>
</dbReference>
<dbReference type="Pfam" id="PF13657">
    <property type="entry name" value="Couple_hipA"/>
    <property type="match status" value="1"/>
</dbReference>
<evidence type="ECO:0000259" key="4">
    <source>
        <dbReference type="Pfam" id="PF07804"/>
    </source>
</evidence>
<comment type="similarity">
    <text evidence="1">Belongs to the HipA Ser/Thr kinase family.</text>
</comment>
<evidence type="ECO:0000256" key="1">
    <source>
        <dbReference type="ARBA" id="ARBA00010164"/>
    </source>
</evidence>
<keyword evidence="7" id="KW-1185">Reference proteome</keyword>
<evidence type="ECO:0000313" key="7">
    <source>
        <dbReference type="Proteomes" id="UP000238392"/>
    </source>
</evidence>
<reference evidence="6 7" key="1">
    <citation type="submission" date="2018-03" db="EMBL/GenBank/DDBJ databases">
        <title>Genomic Encyclopedia of Archaeal and Bacterial Type Strains, Phase II (KMG-II): from individual species to whole genera.</title>
        <authorList>
            <person name="Goeker M."/>
        </authorList>
    </citation>
    <scope>NUCLEOTIDE SEQUENCE [LARGE SCALE GENOMIC DNA]</scope>
    <source>
        <strain evidence="6 7">DSM 100212</strain>
    </source>
</reference>
<feature type="domain" description="HipA-like C-terminal" evidence="4">
    <location>
        <begin position="185"/>
        <end position="404"/>
    </location>
</feature>
<comment type="caution">
    <text evidence="6">The sequence shown here is derived from an EMBL/GenBank/DDBJ whole genome shotgun (WGS) entry which is preliminary data.</text>
</comment>
<dbReference type="GO" id="GO:0004674">
    <property type="term" value="F:protein serine/threonine kinase activity"/>
    <property type="evidence" value="ECO:0007669"/>
    <property type="project" value="TreeGrafter"/>
</dbReference>
<name>A0A2T0WRW9_9RHOB</name>
<dbReference type="GO" id="GO:0005829">
    <property type="term" value="C:cytosol"/>
    <property type="evidence" value="ECO:0007669"/>
    <property type="project" value="TreeGrafter"/>
</dbReference>
<protein>
    <submittedName>
        <fullName evidence="6">Serine/threonine-protein kinase HipA</fullName>
    </submittedName>
</protein>
<feature type="domain" description="HipA N-terminal subdomain 1" evidence="5">
    <location>
        <begin position="37"/>
        <end position="141"/>
    </location>
</feature>
<evidence type="ECO:0000313" key="6">
    <source>
        <dbReference type="EMBL" id="PRY89442.1"/>
    </source>
</evidence>
<dbReference type="EMBL" id="PVTQ01000006">
    <property type="protein sequence ID" value="PRY89442.1"/>
    <property type="molecule type" value="Genomic_DNA"/>
</dbReference>
<dbReference type="Pfam" id="PF07804">
    <property type="entry name" value="HipA_C"/>
    <property type="match status" value="1"/>
</dbReference>
<proteinExistence type="inferred from homology"/>
<keyword evidence="2" id="KW-0808">Transferase</keyword>
<sequence>MTTIHHNFTNPDAGPRHAYLADPQTVEVAFDFGSSNDSRRVGTLEWDKGRRCAILEWDETFVADPLPLSPMLVRQISTVLKPRKGWYFEGIPAPFADSLPDGWARQVADAEILARDGNLRLLSGLGRLAQIGQNGMGALTYQPAWRGAVPEDMNLEWFAGCVASLGDGASIEELLQLRLAGGGAHGDQPKFLAQMSTDGTRLRSHRNRLTRGWRHVLIKRREKSARNGSIEAEVAYALMAQAAGIQMMPVTTLQSNSKERFLAVERFDVTRDQRFHMQTAAALFGVDHKNATVDYIDLLKLTRCLTRDNAQVEQMLLRMIFNARAVNRNDHLRNHSFLMDAEGRWYLSPAYDLTHTMGTGGVHRMTMAGNNRQPGPVNFVDVGRALDIKPARVLALRDKVDRAILQWDGFAEAACVPRILRHTIKDDIERALTWH</sequence>
<keyword evidence="3 6" id="KW-0418">Kinase</keyword>
<dbReference type="PANTHER" id="PTHR37419:SF8">
    <property type="entry name" value="TOXIN YJJJ"/>
    <property type="match status" value="1"/>
</dbReference>
<dbReference type="AlphaFoldDB" id="A0A2T0WRW9"/>
<dbReference type="Proteomes" id="UP000238392">
    <property type="component" value="Unassembled WGS sequence"/>
</dbReference>
<dbReference type="InterPro" id="IPR052028">
    <property type="entry name" value="HipA_Ser/Thr_kinase"/>
</dbReference>
<gene>
    <name evidence="6" type="ORF">CLV74_106144</name>
</gene>
<evidence type="ECO:0000259" key="5">
    <source>
        <dbReference type="Pfam" id="PF13657"/>
    </source>
</evidence>
<evidence type="ECO:0000256" key="2">
    <source>
        <dbReference type="ARBA" id="ARBA00022679"/>
    </source>
</evidence>
<dbReference type="OrthoDB" id="9805913at2"/>
<evidence type="ECO:0000256" key="3">
    <source>
        <dbReference type="ARBA" id="ARBA00022777"/>
    </source>
</evidence>
<dbReference type="InterPro" id="IPR017508">
    <property type="entry name" value="HipA_N1"/>
</dbReference>
<dbReference type="InterPro" id="IPR012893">
    <property type="entry name" value="HipA-like_C"/>
</dbReference>
<accession>A0A2T0WRW9</accession>
<organism evidence="6 7">
    <name type="scientific">Donghicola tyrosinivorans</name>
    <dbReference type="NCBI Taxonomy" id="1652492"/>
    <lineage>
        <taxon>Bacteria</taxon>
        <taxon>Pseudomonadati</taxon>
        <taxon>Pseudomonadota</taxon>
        <taxon>Alphaproteobacteria</taxon>
        <taxon>Rhodobacterales</taxon>
        <taxon>Roseobacteraceae</taxon>
        <taxon>Donghicola</taxon>
    </lineage>
</organism>